<evidence type="ECO:0000256" key="3">
    <source>
        <dbReference type="SAM" id="SignalP"/>
    </source>
</evidence>
<feature type="domain" description="M23ase beta-sheet core" evidence="4">
    <location>
        <begin position="271"/>
        <end position="366"/>
    </location>
</feature>
<reference evidence="6 7" key="1">
    <citation type="submission" date="2017-03" db="EMBL/GenBank/DDBJ databases">
        <title>Genome sequence of Clostridium thermoalcaliphilum DSM 7309.</title>
        <authorList>
            <person name="Poehlein A."/>
            <person name="Daniel R."/>
        </authorList>
    </citation>
    <scope>NUCLEOTIDE SEQUENCE [LARGE SCALE GENOMIC DNA]</scope>
    <source>
        <strain evidence="6 7">DSM 7309</strain>
    </source>
</reference>
<keyword evidence="6" id="KW-0378">Hydrolase</keyword>
<dbReference type="InterPro" id="IPR016047">
    <property type="entry name" value="M23ase_b-sheet_dom"/>
</dbReference>
<dbReference type="RefSeq" id="WP_079412751.1">
    <property type="nucleotide sequence ID" value="NZ_MZGW01000006.1"/>
</dbReference>
<dbReference type="OrthoDB" id="9809488at2"/>
<proteinExistence type="predicted"/>
<keyword evidence="2" id="KW-0175">Coiled coil</keyword>
<feature type="coiled-coil region" evidence="2">
    <location>
        <begin position="154"/>
        <end position="237"/>
    </location>
</feature>
<keyword evidence="7" id="KW-1185">Reference proteome</keyword>
<dbReference type="GO" id="GO:0004222">
    <property type="term" value="F:metalloendopeptidase activity"/>
    <property type="evidence" value="ECO:0007669"/>
    <property type="project" value="TreeGrafter"/>
</dbReference>
<accession>A0A1V4I5J0</accession>
<dbReference type="AlphaFoldDB" id="A0A1V4I5J0"/>
<feature type="domain" description="Peptidoglycan hydrolase PcsB coiled-coil" evidence="5">
    <location>
        <begin position="94"/>
        <end position="167"/>
    </location>
</feature>
<dbReference type="InterPro" id="IPR011055">
    <property type="entry name" value="Dup_hybrid_motif"/>
</dbReference>
<feature type="chain" id="PRO_5038836101" evidence="3">
    <location>
        <begin position="22"/>
        <end position="371"/>
    </location>
</feature>
<dbReference type="InterPro" id="IPR050570">
    <property type="entry name" value="Cell_wall_metabolism_enzyme"/>
</dbReference>
<comment type="caution">
    <text evidence="6">The sequence shown here is derived from an EMBL/GenBank/DDBJ whole genome shotgun (WGS) entry which is preliminary data.</text>
</comment>
<evidence type="ECO:0000256" key="2">
    <source>
        <dbReference type="SAM" id="Coils"/>
    </source>
</evidence>
<dbReference type="STRING" id="29349.CLOTH_15350"/>
<feature type="signal peptide" evidence="3">
    <location>
        <begin position="1"/>
        <end position="21"/>
    </location>
</feature>
<dbReference type="FunFam" id="2.70.70.10:FF:000006">
    <property type="entry name" value="M23 family peptidase"/>
    <property type="match status" value="1"/>
</dbReference>
<dbReference type="PANTHER" id="PTHR21666:SF270">
    <property type="entry name" value="MUREIN HYDROLASE ACTIVATOR ENVC"/>
    <property type="match status" value="1"/>
</dbReference>
<dbReference type="SUPFAM" id="SSF51261">
    <property type="entry name" value="Duplicated hybrid motif"/>
    <property type="match status" value="1"/>
</dbReference>
<keyword evidence="1 3" id="KW-0732">Signal</keyword>
<evidence type="ECO:0000313" key="7">
    <source>
        <dbReference type="Proteomes" id="UP000190140"/>
    </source>
</evidence>
<evidence type="ECO:0000256" key="1">
    <source>
        <dbReference type="ARBA" id="ARBA00022729"/>
    </source>
</evidence>
<protein>
    <submittedName>
        <fullName evidence="6">Murein hydrolase activator EnvC</fullName>
    </submittedName>
</protein>
<evidence type="ECO:0000313" key="6">
    <source>
        <dbReference type="EMBL" id="OPJ55232.1"/>
    </source>
</evidence>
<gene>
    <name evidence="6" type="primary">envC</name>
    <name evidence="6" type="ORF">CLOTH_15350</name>
</gene>
<evidence type="ECO:0000259" key="5">
    <source>
        <dbReference type="Pfam" id="PF24568"/>
    </source>
</evidence>
<dbReference type="SUPFAM" id="SSF46579">
    <property type="entry name" value="Prefoldin"/>
    <property type="match status" value="1"/>
</dbReference>
<dbReference type="InterPro" id="IPR057309">
    <property type="entry name" value="PcsB_CC"/>
</dbReference>
<feature type="coiled-coil region" evidence="2">
    <location>
        <begin position="24"/>
        <end position="107"/>
    </location>
</feature>
<dbReference type="Gene3D" id="2.70.70.10">
    <property type="entry name" value="Glucose Permease (Domain IIA)"/>
    <property type="match status" value="1"/>
</dbReference>
<organism evidence="6 7">
    <name type="scientific">Alkalithermobacter paradoxus</name>
    <dbReference type="NCBI Taxonomy" id="29349"/>
    <lineage>
        <taxon>Bacteria</taxon>
        <taxon>Bacillati</taxon>
        <taxon>Bacillota</taxon>
        <taxon>Clostridia</taxon>
        <taxon>Peptostreptococcales</taxon>
        <taxon>Tepidibacteraceae</taxon>
        <taxon>Alkalithermobacter</taxon>
    </lineage>
</organism>
<sequence length="371" mass="41957">MKKIALILSLLLYISSLSVFGQSVSDYQKKLNNVNQSINNINKAINENKKEQKSVEEQIRALEVEINEREREIAKINSELKETERQIRSTQKEINEIEKNIEENNEMLGRRLKVMYKVSDVGYLDVLFSSKDITELLSNLDMIKKIVNHDKELLEELRKSKEVVEAKKLRLENDQKKIVNLKNSIEIEKNRLLVSRGEQNRLKKQLESEQSKLLAQEDELLRYAKSLEKEIQKMQSKGDYAGGVLLWPAPGYTRITSPFGNRIHPIFNVPRMHTGIDIAAPMGATIVAANSGTVLQADWLGGYGKTVLIDHGGGIVTLYAHNSTLLVSQGQKVERGQAIARAGSTGNSTGPHLHFEVRKNGAYVDPMSWLR</sequence>
<dbReference type="CDD" id="cd12797">
    <property type="entry name" value="M23_peptidase"/>
    <property type="match status" value="1"/>
</dbReference>
<name>A0A1V4I5J0_9FIRM</name>
<evidence type="ECO:0000259" key="4">
    <source>
        <dbReference type="Pfam" id="PF01551"/>
    </source>
</evidence>
<dbReference type="PANTHER" id="PTHR21666">
    <property type="entry name" value="PEPTIDASE-RELATED"/>
    <property type="match status" value="1"/>
</dbReference>
<dbReference type="Proteomes" id="UP000190140">
    <property type="component" value="Unassembled WGS sequence"/>
</dbReference>
<dbReference type="Gene3D" id="6.10.250.3150">
    <property type="match status" value="1"/>
</dbReference>
<dbReference type="Pfam" id="PF24568">
    <property type="entry name" value="CC_PcsB"/>
    <property type="match status" value="1"/>
</dbReference>
<dbReference type="Pfam" id="PF01551">
    <property type="entry name" value="Peptidase_M23"/>
    <property type="match status" value="1"/>
</dbReference>
<dbReference type="EMBL" id="MZGW01000006">
    <property type="protein sequence ID" value="OPJ55232.1"/>
    <property type="molecule type" value="Genomic_DNA"/>
</dbReference>